<evidence type="ECO:0000256" key="2">
    <source>
        <dbReference type="ARBA" id="ARBA00022982"/>
    </source>
</evidence>
<evidence type="ECO:0000256" key="4">
    <source>
        <dbReference type="ARBA" id="ARBA00023284"/>
    </source>
</evidence>
<dbReference type="PANTHER" id="PTHR45663">
    <property type="entry name" value="GEO12009P1"/>
    <property type="match status" value="1"/>
</dbReference>
<dbReference type="AlphaFoldDB" id="A0A7C4LPM3"/>
<name>A0A7C4LPM3_9PLAN</name>
<dbReference type="PROSITE" id="PS51352">
    <property type="entry name" value="THIOREDOXIN_2"/>
    <property type="match status" value="1"/>
</dbReference>
<evidence type="ECO:0000256" key="3">
    <source>
        <dbReference type="ARBA" id="ARBA00023157"/>
    </source>
</evidence>
<keyword evidence="3" id="KW-1015">Disulfide bond</keyword>
<sequence length="286" mass="31878">MADSPWVFEVTAATFERDVLQRSQSTLVLLDFWASWCGPCRQLGPLLEKLAAEYGGRFVLGKINIDRELDLAAAFGVQTIPLVVAFLDRRPVDQFEGVLSEALLRQWLESLLPSPARQLLQQGQALEASDAKAAEAKYREALQLAPDDHAVRIRLARVLLLQGRLDECRSLIDQLAARGYLEPEAERIRSELEVRTSALETGGVDAARRAMEANPQDLTLQIRYADALAAAQQHRKALELLLELVQRDRTGVGVEAKASMLKIFDMLGPVSELTSEFRRKLATVLY</sequence>
<comment type="caution">
    <text evidence="6">The sequence shown here is derived from an EMBL/GenBank/DDBJ whole genome shotgun (WGS) entry which is preliminary data.</text>
</comment>
<keyword evidence="4" id="KW-0676">Redox-active center</keyword>
<dbReference type="InterPro" id="IPR013766">
    <property type="entry name" value="Thioredoxin_domain"/>
</dbReference>
<dbReference type="GO" id="GO:0006950">
    <property type="term" value="P:response to stress"/>
    <property type="evidence" value="ECO:0007669"/>
    <property type="project" value="UniProtKB-ARBA"/>
</dbReference>
<dbReference type="Gene3D" id="3.40.30.10">
    <property type="entry name" value="Glutaredoxin"/>
    <property type="match status" value="1"/>
</dbReference>
<dbReference type="EMBL" id="DSVQ01000018">
    <property type="protein sequence ID" value="HGT40819.1"/>
    <property type="molecule type" value="Genomic_DNA"/>
</dbReference>
<dbReference type="GO" id="GO:0015035">
    <property type="term" value="F:protein-disulfide reductase activity"/>
    <property type="evidence" value="ECO:0007669"/>
    <property type="project" value="TreeGrafter"/>
</dbReference>
<dbReference type="Pfam" id="PF14561">
    <property type="entry name" value="TPR_20"/>
    <property type="match status" value="1"/>
</dbReference>
<accession>A0A7C4LPM3</accession>
<dbReference type="InterPro" id="IPR017937">
    <property type="entry name" value="Thioredoxin_CS"/>
</dbReference>
<dbReference type="SUPFAM" id="SSF48452">
    <property type="entry name" value="TPR-like"/>
    <property type="match status" value="1"/>
</dbReference>
<dbReference type="InterPro" id="IPR011990">
    <property type="entry name" value="TPR-like_helical_dom_sf"/>
</dbReference>
<feature type="domain" description="Thioredoxin" evidence="5">
    <location>
        <begin position="1"/>
        <end position="113"/>
    </location>
</feature>
<evidence type="ECO:0000313" key="6">
    <source>
        <dbReference type="EMBL" id="HGT40819.1"/>
    </source>
</evidence>
<evidence type="ECO:0000259" key="5">
    <source>
        <dbReference type="PROSITE" id="PS51352"/>
    </source>
</evidence>
<dbReference type="GO" id="GO:0005737">
    <property type="term" value="C:cytoplasm"/>
    <property type="evidence" value="ECO:0007669"/>
    <property type="project" value="TreeGrafter"/>
</dbReference>
<dbReference type="PANTHER" id="PTHR45663:SF11">
    <property type="entry name" value="GEO12009P1"/>
    <property type="match status" value="1"/>
</dbReference>
<dbReference type="Pfam" id="PF00085">
    <property type="entry name" value="Thioredoxin"/>
    <property type="match status" value="1"/>
</dbReference>
<proteinExistence type="predicted"/>
<evidence type="ECO:0000256" key="1">
    <source>
        <dbReference type="ARBA" id="ARBA00022448"/>
    </source>
</evidence>
<dbReference type="InterPro" id="IPR036249">
    <property type="entry name" value="Thioredoxin-like_sf"/>
</dbReference>
<gene>
    <name evidence="6" type="ORF">ENS64_16360</name>
</gene>
<dbReference type="PROSITE" id="PS00194">
    <property type="entry name" value="THIOREDOXIN_1"/>
    <property type="match status" value="1"/>
</dbReference>
<keyword evidence="1" id="KW-0813">Transport</keyword>
<dbReference type="SUPFAM" id="SSF52833">
    <property type="entry name" value="Thioredoxin-like"/>
    <property type="match status" value="1"/>
</dbReference>
<dbReference type="Pfam" id="PF14559">
    <property type="entry name" value="TPR_19"/>
    <property type="match status" value="1"/>
</dbReference>
<protein>
    <submittedName>
        <fullName evidence="6">Tetratricopeptide repeat protein</fullName>
    </submittedName>
</protein>
<keyword evidence="2" id="KW-0249">Electron transport</keyword>
<organism evidence="6">
    <name type="scientific">Schlesneria paludicola</name>
    <dbReference type="NCBI Taxonomy" id="360056"/>
    <lineage>
        <taxon>Bacteria</taxon>
        <taxon>Pseudomonadati</taxon>
        <taxon>Planctomycetota</taxon>
        <taxon>Planctomycetia</taxon>
        <taxon>Planctomycetales</taxon>
        <taxon>Planctomycetaceae</taxon>
        <taxon>Schlesneria</taxon>
    </lineage>
</organism>
<reference evidence="6" key="1">
    <citation type="journal article" date="2020" name="mSystems">
        <title>Genome- and Community-Level Interaction Insights into Carbon Utilization and Element Cycling Functions of Hydrothermarchaeota in Hydrothermal Sediment.</title>
        <authorList>
            <person name="Zhou Z."/>
            <person name="Liu Y."/>
            <person name="Xu W."/>
            <person name="Pan J."/>
            <person name="Luo Z.H."/>
            <person name="Li M."/>
        </authorList>
    </citation>
    <scope>NUCLEOTIDE SEQUENCE [LARGE SCALE GENOMIC DNA]</scope>
    <source>
        <strain evidence="6">SpSt-508</strain>
    </source>
</reference>
<dbReference type="Gene3D" id="1.25.40.10">
    <property type="entry name" value="Tetratricopeptide repeat domain"/>
    <property type="match status" value="2"/>
</dbReference>
<dbReference type="CDD" id="cd02956">
    <property type="entry name" value="ybbN"/>
    <property type="match status" value="1"/>
</dbReference>